<dbReference type="InterPro" id="IPR029045">
    <property type="entry name" value="ClpP/crotonase-like_dom_sf"/>
</dbReference>
<dbReference type="SUPFAM" id="SSF52096">
    <property type="entry name" value="ClpP/crotonase"/>
    <property type="match status" value="1"/>
</dbReference>
<dbReference type="PANTHER" id="PTHR11941:SF54">
    <property type="entry name" value="ENOYL-COA HYDRATASE, MITOCHONDRIAL"/>
    <property type="match status" value="1"/>
</dbReference>
<proteinExistence type="inferred from homology"/>
<sequence length="257" mass="28636">MKGLEKIHAEISDFICTITIKNPPMNILTKEFREEFVPYMEKLKTSSDVRVIVITGEGDRAFCAGADLNEEGELTPESVRQFLEEDCRIYDIVNEMPQPVIAAVNGYAFGGGFELALACDIRIMSERAKLCAAGVKVGLVVGPTRLVRLLGEAYAKEVILTGRTITAEEANLRGLASRVVSPDKLLTEAMEWAKLIASRAPIAVRHAKNTIQKTMDAEWQEAMKQELDAFVECQDTWDHKHAIESFFNKQQPSFKGI</sequence>
<keyword evidence="4" id="KW-1185">Reference proteome</keyword>
<evidence type="ECO:0000313" key="3">
    <source>
        <dbReference type="EMBL" id="KON90316.1"/>
    </source>
</evidence>
<dbReference type="AlphaFoldDB" id="A0A0M0GLL2"/>
<evidence type="ECO:0008006" key="5">
    <source>
        <dbReference type="Google" id="ProtNLM"/>
    </source>
</evidence>
<dbReference type="InterPro" id="IPR018376">
    <property type="entry name" value="Enoyl-CoA_hyd/isom_CS"/>
</dbReference>
<dbReference type="Gene3D" id="3.90.226.10">
    <property type="entry name" value="2-enoyl-CoA Hydratase, Chain A, domain 1"/>
    <property type="match status" value="1"/>
</dbReference>
<gene>
    <name evidence="3" type="ORF">AF332_14565</name>
</gene>
<protein>
    <recommendedName>
        <fullName evidence="5">Enoyl-CoA hydratase</fullName>
    </recommendedName>
</protein>
<dbReference type="STRING" id="1459.AF332_14565"/>
<evidence type="ECO:0000313" key="4">
    <source>
        <dbReference type="Proteomes" id="UP000037109"/>
    </source>
</evidence>
<comment type="caution">
    <text evidence="3">The sequence shown here is derived from an EMBL/GenBank/DDBJ whole genome shotgun (WGS) entry which is preliminary data.</text>
</comment>
<dbReference type="PATRIC" id="fig|1459.3.peg.3148"/>
<evidence type="ECO:0000256" key="1">
    <source>
        <dbReference type="ARBA" id="ARBA00005254"/>
    </source>
</evidence>
<dbReference type="EMBL" id="LGUF01000007">
    <property type="protein sequence ID" value="KON90316.1"/>
    <property type="molecule type" value="Genomic_DNA"/>
</dbReference>
<dbReference type="Pfam" id="PF00378">
    <property type="entry name" value="ECH_1"/>
    <property type="match status" value="1"/>
</dbReference>
<comment type="similarity">
    <text evidence="1 2">Belongs to the enoyl-CoA hydratase/isomerase family.</text>
</comment>
<evidence type="ECO:0000256" key="2">
    <source>
        <dbReference type="RuleBase" id="RU003707"/>
    </source>
</evidence>
<name>A0A0M0GLL2_SPOGL</name>
<dbReference type="InterPro" id="IPR001753">
    <property type="entry name" value="Enoyl-CoA_hydra/iso"/>
</dbReference>
<reference evidence="4" key="1">
    <citation type="submission" date="2015-07" db="EMBL/GenBank/DDBJ databases">
        <title>Fjat-10036 dsm4.</title>
        <authorList>
            <person name="Liu B."/>
            <person name="Wang J."/>
            <person name="Zhu Y."/>
            <person name="Liu G."/>
            <person name="Chen Q."/>
            <person name="Chen Z."/>
            <person name="Lan J."/>
            <person name="Che J."/>
            <person name="Ge C."/>
            <person name="Shi H."/>
            <person name="Pan Z."/>
            <person name="Liu X."/>
        </authorList>
    </citation>
    <scope>NUCLEOTIDE SEQUENCE [LARGE SCALE GENOMIC DNA]</scope>
    <source>
        <strain evidence="4">DSM 4</strain>
    </source>
</reference>
<accession>A0A0M0GLL2</accession>
<dbReference type="PROSITE" id="PS00166">
    <property type="entry name" value="ENOYL_COA_HYDRATASE"/>
    <property type="match status" value="1"/>
</dbReference>
<dbReference type="PANTHER" id="PTHR11941">
    <property type="entry name" value="ENOYL-COA HYDRATASE-RELATED"/>
    <property type="match status" value="1"/>
</dbReference>
<organism evidence="3 4">
    <name type="scientific">Sporosarcina globispora</name>
    <name type="common">Bacillus globisporus</name>
    <dbReference type="NCBI Taxonomy" id="1459"/>
    <lineage>
        <taxon>Bacteria</taxon>
        <taxon>Bacillati</taxon>
        <taxon>Bacillota</taxon>
        <taxon>Bacilli</taxon>
        <taxon>Bacillales</taxon>
        <taxon>Caryophanaceae</taxon>
        <taxon>Sporosarcina</taxon>
    </lineage>
</organism>
<dbReference type="GO" id="GO:0006635">
    <property type="term" value="P:fatty acid beta-oxidation"/>
    <property type="evidence" value="ECO:0007669"/>
    <property type="project" value="TreeGrafter"/>
</dbReference>
<dbReference type="Proteomes" id="UP000037109">
    <property type="component" value="Unassembled WGS sequence"/>
</dbReference>
<dbReference type="GO" id="GO:0003824">
    <property type="term" value="F:catalytic activity"/>
    <property type="evidence" value="ECO:0007669"/>
    <property type="project" value="InterPro"/>
</dbReference>
<dbReference type="CDD" id="cd06558">
    <property type="entry name" value="crotonase-like"/>
    <property type="match status" value="1"/>
</dbReference>